<evidence type="ECO:0000313" key="3">
    <source>
        <dbReference type="Proteomes" id="UP000001070"/>
    </source>
</evidence>
<dbReference type="EMBL" id="CH916366">
    <property type="protein sequence ID" value="EDV95528.1"/>
    <property type="molecule type" value="Genomic_DNA"/>
</dbReference>
<sequence>MSNLIAKSKSYSAIAAPIGIGPQQKLPPVDTCGFVKLRHVDYAKPSTSTKESTQSPPNRQETTTDLDKAEDEDKEDNNKEDEVMGPDKRNNIAKTGSIADRLAALQKSGEDDWKKRVSKRDEVDDIRRENFVNVSSFAFIFLRLIHVKFEDIRHEK</sequence>
<accession>B4IYL8</accession>
<gene>
    <name evidence="2" type="primary">Dgri\GH15729</name>
    <name evidence="2" type="ORF">Dgri_GH15729</name>
</gene>
<dbReference type="PhylomeDB" id="B4IYL8"/>
<protein>
    <submittedName>
        <fullName evidence="2">GH15729</fullName>
    </submittedName>
</protein>
<feature type="compositionally biased region" description="Low complexity" evidence="1">
    <location>
        <begin position="1"/>
        <end position="16"/>
    </location>
</feature>
<feature type="compositionally biased region" description="Basic and acidic residues" evidence="1">
    <location>
        <begin position="76"/>
        <end position="90"/>
    </location>
</feature>
<dbReference type="AlphaFoldDB" id="B4IYL8"/>
<dbReference type="OMA" id="MCEYLNL"/>
<feature type="region of interest" description="Disordered" evidence="1">
    <location>
        <begin position="43"/>
        <end position="96"/>
    </location>
</feature>
<keyword evidence="3" id="KW-1185">Reference proteome</keyword>
<feature type="region of interest" description="Disordered" evidence="1">
    <location>
        <begin position="1"/>
        <end position="29"/>
    </location>
</feature>
<dbReference type="HOGENOM" id="CLU_125637_0_0_1"/>
<dbReference type="InParanoid" id="B4IYL8"/>
<organism evidence="3">
    <name type="scientific">Drosophila grimshawi</name>
    <name type="common">Hawaiian fruit fly</name>
    <name type="synonym">Idiomyia grimshawi</name>
    <dbReference type="NCBI Taxonomy" id="7222"/>
    <lineage>
        <taxon>Eukaryota</taxon>
        <taxon>Metazoa</taxon>
        <taxon>Ecdysozoa</taxon>
        <taxon>Arthropoda</taxon>
        <taxon>Hexapoda</taxon>
        <taxon>Insecta</taxon>
        <taxon>Pterygota</taxon>
        <taxon>Neoptera</taxon>
        <taxon>Endopterygota</taxon>
        <taxon>Diptera</taxon>
        <taxon>Brachycera</taxon>
        <taxon>Muscomorpha</taxon>
        <taxon>Ephydroidea</taxon>
        <taxon>Drosophilidae</taxon>
        <taxon>Drosophila</taxon>
        <taxon>Hawaiian Drosophila</taxon>
    </lineage>
</organism>
<dbReference type="eggNOG" id="ENOG502T6TF">
    <property type="taxonomic scope" value="Eukaryota"/>
</dbReference>
<dbReference type="Proteomes" id="UP000001070">
    <property type="component" value="Unassembled WGS sequence"/>
</dbReference>
<evidence type="ECO:0000313" key="2">
    <source>
        <dbReference type="EMBL" id="EDV95528.1"/>
    </source>
</evidence>
<evidence type="ECO:0000256" key="1">
    <source>
        <dbReference type="SAM" id="MobiDB-lite"/>
    </source>
</evidence>
<feature type="compositionally biased region" description="Polar residues" evidence="1">
    <location>
        <begin position="45"/>
        <end position="60"/>
    </location>
</feature>
<name>B4IYL8_DROGR</name>
<reference evidence="2 3" key="1">
    <citation type="journal article" date="2007" name="Nature">
        <title>Evolution of genes and genomes on the Drosophila phylogeny.</title>
        <authorList>
            <consortium name="Drosophila 12 Genomes Consortium"/>
            <person name="Clark A.G."/>
            <person name="Eisen M.B."/>
            <person name="Smith D.R."/>
            <person name="Bergman C.M."/>
            <person name="Oliver B."/>
            <person name="Markow T.A."/>
            <person name="Kaufman T.C."/>
            <person name="Kellis M."/>
            <person name="Gelbart W."/>
            <person name="Iyer V.N."/>
            <person name="Pollard D.A."/>
            <person name="Sackton T.B."/>
            <person name="Larracuente A.M."/>
            <person name="Singh N.D."/>
            <person name="Abad J.P."/>
            <person name="Abt D.N."/>
            <person name="Adryan B."/>
            <person name="Aguade M."/>
            <person name="Akashi H."/>
            <person name="Anderson W.W."/>
            <person name="Aquadro C.F."/>
            <person name="Ardell D.H."/>
            <person name="Arguello R."/>
            <person name="Artieri C.G."/>
            <person name="Barbash D.A."/>
            <person name="Barker D."/>
            <person name="Barsanti P."/>
            <person name="Batterham P."/>
            <person name="Batzoglou S."/>
            <person name="Begun D."/>
            <person name="Bhutkar A."/>
            <person name="Blanco E."/>
            <person name="Bosak S.A."/>
            <person name="Bradley R.K."/>
            <person name="Brand A.D."/>
            <person name="Brent M.R."/>
            <person name="Brooks A.N."/>
            <person name="Brown R.H."/>
            <person name="Butlin R.K."/>
            <person name="Caggese C."/>
            <person name="Calvi B.R."/>
            <person name="Bernardo de Carvalho A."/>
            <person name="Caspi A."/>
            <person name="Castrezana S."/>
            <person name="Celniker S.E."/>
            <person name="Chang J.L."/>
            <person name="Chapple C."/>
            <person name="Chatterji S."/>
            <person name="Chinwalla A."/>
            <person name="Civetta A."/>
            <person name="Clifton S.W."/>
            <person name="Comeron J.M."/>
            <person name="Costello J.C."/>
            <person name="Coyne J.A."/>
            <person name="Daub J."/>
            <person name="David R.G."/>
            <person name="Delcher A.L."/>
            <person name="Delehaunty K."/>
            <person name="Do C.B."/>
            <person name="Ebling H."/>
            <person name="Edwards K."/>
            <person name="Eickbush T."/>
            <person name="Evans J.D."/>
            <person name="Filipski A."/>
            <person name="Findeiss S."/>
            <person name="Freyhult E."/>
            <person name="Fulton L."/>
            <person name="Fulton R."/>
            <person name="Garcia A.C."/>
            <person name="Gardiner A."/>
            <person name="Garfield D.A."/>
            <person name="Garvin B.E."/>
            <person name="Gibson G."/>
            <person name="Gilbert D."/>
            <person name="Gnerre S."/>
            <person name="Godfrey J."/>
            <person name="Good R."/>
            <person name="Gotea V."/>
            <person name="Gravely B."/>
            <person name="Greenberg A.J."/>
            <person name="Griffiths-Jones S."/>
            <person name="Gross S."/>
            <person name="Guigo R."/>
            <person name="Gustafson E.A."/>
            <person name="Haerty W."/>
            <person name="Hahn M.W."/>
            <person name="Halligan D.L."/>
            <person name="Halpern A.L."/>
            <person name="Halter G.M."/>
            <person name="Han M.V."/>
            <person name="Heger A."/>
            <person name="Hillier L."/>
            <person name="Hinrichs A.S."/>
            <person name="Holmes I."/>
            <person name="Hoskins R.A."/>
            <person name="Hubisz M.J."/>
            <person name="Hultmark D."/>
            <person name="Huntley M.A."/>
            <person name="Jaffe D.B."/>
            <person name="Jagadeeshan S."/>
            <person name="Jeck W.R."/>
            <person name="Johnson J."/>
            <person name="Jones C.D."/>
            <person name="Jordan W.C."/>
            <person name="Karpen G.H."/>
            <person name="Kataoka E."/>
            <person name="Keightley P.D."/>
            <person name="Kheradpour P."/>
            <person name="Kirkness E.F."/>
            <person name="Koerich L.B."/>
            <person name="Kristiansen K."/>
            <person name="Kudrna D."/>
            <person name="Kulathinal R.J."/>
            <person name="Kumar S."/>
            <person name="Kwok R."/>
            <person name="Lander E."/>
            <person name="Langley C.H."/>
            <person name="Lapoint R."/>
            <person name="Lazzaro B.P."/>
            <person name="Lee S.J."/>
            <person name="Levesque L."/>
            <person name="Li R."/>
            <person name="Lin C.F."/>
            <person name="Lin M.F."/>
            <person name="Lindblad-Toh K."/>
            <person name="Llopart A."/>
            <person name="Long M."/>
            <person name="Low L."/>
            <person name="Lozovsky E."/>
            <person name="Lu J."/>
            <person name="Luo M."/>
            <person name="Machado C.A."/>
            <person name="Makalowski W."/>
            <person name="Marzo M."/>
            <person name="Matsuda M."/>
            <person name="Matzkin L."/>
            <person name="McAllister B."/>
            <person name="McBride C.S."/>
            <person name="McKernan B."/>
            <person name="McKernan K."/>
            <person name="Mendez-Lago M."/>
            <person name="Minx P."/>
            <person name="Mollenhauer M.U."/>
            <person name="Montooth K."/>
            <person name="Mount S.M."/>
            <person name="Mu X."/>
            <person name="Myers E."/>
            <person name="Negre B."/>
            <person name="Newfeld S."/>
            <person name="Nielsen R."/>
            <person name="Noor M.A."/>
            <person name="O'Grady P."/>
            <person name="Pachter L."/>
            <person name="Papaceit M."/>
            <person name="Parisi M.J."/>
            <person name="Parisi M."/>
            <person name="Parts L."/>
            <person name="Pedersen J.S."/>
            <person name="Pesole G."/>
            <person name="Phillippy A.M."/>
            <person name="Ponting C.P."/>
            <person name="Pop M."/>
            <person name="Porcelli D."/>
            <person name="Powell J.R."/>
            <person name="Prohaska S."/>
            <person name="Pruitt K."/>
            <person name="Puig M."/>
            <person name="Quesneville H."/>
            <person name="Ram K.R."/>
            <person name="Rand D."/>
            <person name="Rasmussen M.D."/>
            <person name="Reed L.K."/>
            <person name="Reenan R."/>
            <person name="Reily A."/>
            <person name="Remington K.A."/>
            <person name="Rieger T.T."/>
            <person name="Ritchie M.G."/>
            <person name="Robin C."/>
            <person name="Rogers Y.H."/>
            <person name="Rohde C."/>
            <person name="Rozas J."/>
            <person name="Rubenfield M.J."/>
            <person name="Ruiz A."/>
            <person name="Russo S."/>
            <person name="Salzberg S.L."/>
            <person name="Sanchez-Gracia A."/>
            <person name="Saranga D.J."/>
            <person name="Sato H."/>
            <person name="Schaeffer S.W."/>
            <person name="Schatz M.C."/>
            <person name="Schlenke T."/>
            <person name="Schwartz R."/>
            <person name="Segarra C."/>
            <person name="Singh R.S."/>
            <person name="Sirot L."/>
            <person name="Sirota M."/>
            <person name="Sisneros N.B."/>
            <person name="Smith C.D."/>
            <person name="Smith T.F."/>
            <person name="Spieth J."/>
            <person name="Stage D.E."/>
            <person name="Stark A."/>
            <person name="Stephan W."/>
            <person name="Strausberg R.L."/>
            <person name="Strempel S."/>
            <person name="Sturgill D."/>
            <person name="Sutton G."/>
            <person name="Sutton G.G."/>
            <person name="Tao W."/>
            <person name="Teichmann S."/>
            <person name="Tobari Y.N."/>
            <person name="Tomimura Y."/>
            <person name="Tsolas J.M."/>
            <person name="Valente V.L."/>
            <person name="Venter E."/>
            <person name="Venter J.C."/>
            <person name="Vicario S."/>
            <person name="Vieira F.G."/>
            <person name="Vilella A.J."/>
            <person name="Villasante A."/>
            <person name="Walenz B."/>
            <person name="Wang J."/>
            <person name="Wasserman M."/>
            <person name="Watts T."/>
            <person name="Wilson D."/>
            <person name="Wilson R.K."/>
            <person name="Wing R.A."/>
            <person name="Wolfner M.F."/>
            <person name="Wong A."/>
            <person name="Wong G.K."/>
            <person name="Wu C.I."/>
            <person name="Wu G."/>
            <person name="Yamamoto D."/>
            <person name="Yang H.P."/>
            <person name="Yang S.P."/>
            <person name="Yorke J.A."/>
            <person name="Yoshida K."/>
            <person name="Zdobnov E."/>
            <person name="Zhang P."/>
            <person name="Zhang Y."/>
            <person name="Zimin A.V."/>
            <person name="Baldwin J."/>
            <person name="Abdouelleil A."/>
            <person name="Abdulkadir J."/>
            <person name="Abebe A."/>
            <person name="Abera B."/>
            <person name="Abreu J."/>
            <person name="Acer S.C."/>
            <person name="Aftuck L."/>
            <person name="Alexander A."/>
            <person name="An P."/>
            <person name="Anderson E."/>
            <person name="Anderson S."/>
            <person name="Arachi H."/>
            <person name="Azer M."/>
            <person name="Bachantsang P."/>
            <person name="Barry A."/>
            <person name="Bayul T."/>
            <person name="Berlin A."/>
            <person name="Bessette D."/>
            <person name="Bloom T."/>
            <person name="Blye J."/>
            <person name="Boguslavskiy L."/>
            <person name="Bonnet C."/>
            <person name="Boukhgalter B."/>
            <person name="Bourzgui I."/>
            <person name="Brown A."/>
            <person name="Cahill P."/>
            <person name="Channer S."/>
            <person name="Cheshatsang Y."/>
            <person name="Chuda L."/>
            <person name="Citroen M."/>
            <person name="Collymore A."/>
            <person name="Cooke P."/>
            <person name="Costello M."/>
            <person name="D'Aco K."/>
            <person name="Daza R."/>
            <person name="De Haan G."/>
            <person name="DeGray S."/>
            <person name="DeMaso C."/>
            <person name="Dhargay N."/>
            <person name="Dooley K."/>
            <person name="Dooley E."/>
            <person name="Doricent M."/>
            <person name="Dorje P."/>
            <person name="Dorjee K."/>
            <person name="Dupes A."/>
            <person name="Elong R."/>
            <person name="Falk J."/>
            <person name="Farina A."/>
            <person name="Faro S."/>
            <person name="Ferguson D."/>
            <person name="Fisher S."/>
            <person name="Foley C.D."/>
            <person name="Franke A."/>
            <person name="Friedrich D."/>
            <person name="Gadbois L."/>
            <person name="Gearin G."/>
            <person name="Gearin C.R."/>
            <person name="Giannoukos G."/>
            <person name="Goode T."/>
            <person name="Graham J."/>
            <person name="Grandbois E."/>
            <person name="Grewal S."/>
            <person name="Gyaltsen K."/>
            <person name="Hafez N."/>
            <person name="Hagos B."/>
            <person name="Hall J."/>
            <person name="Henson C."/>
            <person name="Hollinger A."/>
            <person name="Honan T."/>
            <person name="Huard M.D."/>
            <person name="Hughes L."/>
            <person name="Hurhula B."/>
            <person name="Husby M.E."/>
            <person name="Kamat A."/>
            <person name="Kanga B."/>
            <person name="Kashin S."/>
            <person name="Khazanovich D."/>
            <person name="Kisner P."/>
            <person name="Lance K."/>
            <person name="Lara M."/>
            <person name="Lee W."/>
            <person name="Lennon N."/>
            <person name="Letendre F."/>
            <person name="LeVine R."/>
            <person name="Lipovsky A."/>
            <person name="Liu X."/>
            <person name="Liu J."/>
            <person name="Liu S."/>
            <person name="Lokyitsang T."/>
            <person name="Lokyitsang Y."/>
            <person name="Lubonja R."/>
            <person name="Lui A."/>
            <person name="MacDonald P."/>
            <person name="Magnisalis V."/>
            <person name="Maru K."/>
            <person name="Matthews C."/>
            <person name="McCusker W."/>
            <person name="McDonough S."/>
            <person name="Mehta T."/>
            <person name="Meldrim J."/>
            <person name="Meneus L."/>
            <person name="Mihai O."/>
            <person name="Mihalev A."/>
            <person name="Mihova T."/>
            <person name="Mittelman R."/>
            <person name="Mlenga V."/>
            <person name="Montmayeur A."/>
            <person name="Mulrain L."/>
            <person name="Navidi A."/>
            <person name="Naylor J."/>
            <person name="Negash T."/>
            <person name="Nguyen T."/>
            <person name="Nguyen N."/>
            <person name="Nicol R."/>
            <person name="Norbu C."/>
            <person name="Norbu N."/>
            <person name="Novod N."/>
            <person name="O'Neill B."/>
            <person name="Osman S."/>
            <person name="Markiewicz E."/>
            <person name="Oyono O.L."/>
            <person name="Patti C."/>
            <person name="Phunkhang P."/>
            <person name="Pierre F."/>
            <person name="Priest M."/>
            <person name="Raghuraman S."/>
            <person name="Rege F."/>
            <person name="Reyes R."/>
            <person name="Rise C."/>
            <person name="Rogov P."/>
            <person name="Ross K."/>
            <person name="Ryan E."/>
            <person name="Settipalli S."/>
            <person name="Shea T."/>
            <person name="Sherpa N."/>
            <person name="Shi L."/>
            <person name="Shih D."/>
            <person name="Sparrow T."/>
            <person name="Spaulding J."/>
            <person name="Stalker J."/>
            <person name="Stange-Thomann N."/>
            <person name="Stavropoulos S."/>
            <person name="Stone C."/>
            <person name="Strader C."/>
            <person name="Tesfaye S."/>
            <person name="Thomson T."/>
            <person name="Thoulutsang Y."/>
            <person name="Thoulutsang D."/>
            <person name="Topham K."/>
            <person name="Topping I."/>
            <person name="Tsamla T."/>
            <person name="Vassiliev H."/>
            <person name="Vo A."/>
            <person name="Wangchuk T."/>
            <person name="Wangdi T."/>
            <person name="Weiand M."/>
            <person name="Wilkinson J."/>
            <person name="Wilson A."/>
            <person name="Yadav S."/>
            <person name="Young G."/>
            <person name="Yu Q."/>
            <person name="Zembek L."/>
            <person name="Zhong D."/>
            <person name="Zimmer A."/>
            <person name="Zwirko Z."/>
            <person name="Jaffe D.B."/>
            <person name="Alvarez P."/>
            <person name="Brockman W."/>
            <person name="Butler J."/>
            <person name="Chin C."/>
            <person name="Gnerre S."/>
            <person name="Grabherr M."/>
            <person name="Kleber M."/>
            <person name="Mauceli E."/>
            <person name="MacCallum I."/>
        </authorList>
    </citation>
    <scope>NUCLEOTIDE SEQUENCE [LARGE SCALE GENOMIC DNA]</scope>
    <source>
        <strain evidence="3">Tucson 15287-2541.00</strain>
    </source>
</reference>
<dbReference type="OrthoDB" id="28894at2759"/>
<proteinExistence type="predicted"/>